<comment type="catalytic activity">
    <reaction evidence="14 16">
        <text>N2 + 8 reduced [2Fe-2S]-[ferredoxin] + 16 ATP + 16 H2O = H2 + 8 oxidized [2Fe-2S]-[ferredoxin] + 2 NH4(+) + 16 ADP + 16 phosphate + 6 H(+)</text>
        <dbReference type="Rhea" id="RHEA:21448"/>
        <dbReference type="Rhea" id="RHEA-COMP:10000"/>
        <dbReference type="Rhea" id="RHEA-COMP:10001"/>
        <dbReference type="ChEBI" id="CHEBI:15377"/>
        <dbReference type="ChEBI" id="CHEBI:15378"/>
        <dbReference type="ChEBI" id="CHEBI:17997"/>
        <dbReference type="ChEBI" id="CHEBI:18276"/>
        <dbReference type="ChEBI" id="CHEBI:28938"/>
        <dbReference type="ChEBI" id="CHEBI:30616"/>
        <dbReference type="ChEBI" id="CHEBI:33737"/>
        <dbReference type="ChEBI" id="CHEBI:33738"/>
        <dbReference type="ChEBI" id="CHEBI:43474"/>
        <dbReference type="ChEBI" id="CHEBI:456216"/>
        <dbReference type="EC" id="1.18.6.1"/>
    </reaction>
</comment>
<dbReference type="InterPro" id="IPR000318">
    <property type="entry name" value="Nase_comp1_CS"/>
</dbReference>
<dbReference type="PROSITE" id="PS00090">
    <property type="entry name" value="NITROGENASE_1_2"/>
    <property type="match status" value="1"/>
</dbReference>
<keyword evidence="10 16" id="KW-0560">Oxidoreductase</keyword>
<dbReference type="CDD" id="cd01976">
    <property type="entry name" value="Nitrogenase_MoFe_alpha"/>
    <property type="match status" value="1"/>
</dbReference>
<keyword evidence="6" id="KW-0500">Molybdenum</keyword>
<evidence type="ECO:0000256" key="15">
    <source>
        <dbReference type="RuleBase" id="RU004021"/>
    </source>
</evidence>
<keyword evidence="12" id="KW-0411">Iron-sulfur</keyword>
<evidence type="ECO:0000256" key="14">
    <source>
        <dbReference type="ARBA" id="ARBA00047967"/>
    </source>
</evidence>
<name>A0A7W7Y5T2_9BACT</name>
<evidence type="ECO:0000256" key="8">
    <source>
        <dbReference type="ARBA" id="ARBA00022741"/>
    </source>
</evidence>
<keyword evidence="7 16" id="KW-0479">Metal-binding</keyword>
<dbReference type="InterPro" id="IPR000510">
    <property type="entry name" value="Nase/OxRdtase_comp1"/>
</dbReference>
<dbReference type="GO" id="GO:0016612">
    <property type="term" value="C:molybdenum-iron nitrogenase complex"/>
    <property type="evidence" value="ECO:0007669"/>
    <property type="project" value="UniProtKB-UniRule"/>
</dbReference>
<dbReference type="RefSeq" id="WP_183732667.1">
    <property type="nucleotide sequence ID" value="NZ_JACHID010000010.1"/>
</dbReference>
<keyword evidence="13 15" id="KW-0535">Nitrogen fixation</keyword>
<keyword evidence="9" id="KW-0067">ATP-binding</keyword>
<evidence type="ECO:0000256" key="5">
    <source>
        <dbReference type="ARBA" id="ARBA00011462"/>
    </source>
</evidence>
<dbReference type="AlphaFoldDB" id="A0A7W7Y5T2"/>
<evidence type="ECO:0000313" key="19">
    <source>
        <dbReference type="Proteomes" id="UP000528322"/>
    </source>
</evidence>
<feature type="domain" description="Nitrogenase/oxidoreductase component 1" evidence="17">
    <location>
        <begin position="61"/>
        <end position="467"/>
    </location>
</feature>
<dbReference type="NCBIfam" id="TIGR01282">
    <property type="entry name" value="nifD"/>
    <property type="match status" value="1"/>
</dbReference>
<organism evidence="18 19">
    <name type="scientific">Desulfurispira natronophila</name>
    <dbReference type="NCBI Taxonomy" id="682562"/>
    <lineage>
        <taxon>Bacteria</taxon>
        <taxon>Pseudomonadati</taxon>
        <taxon>Chrysiogenota</taxon>
        <taxon>Chrysiogenia</taxon>
        <taxon>Chrysiogenales</taxon>
        <taxon>Chrysiogenaceae</taxon>
        <taxon>Desulfurispira</taxon>
    </lineage>
</organism>
<comment type="similarity">
    <text evidence="4 15">Belongs to the NifD/NifK/NifE/NifN family.</text>
</comment>
<sequence>MSVIDKEKSQELIDGVLQEYPEKSLKKRKKHLAVVEPEKEDKCSVSSNRKSLPGVMTIRGCAYAGSKGVVWGPIKDMLTISHGPVGCGQYSWATRRNYYTGMTGIDSFGAMQITSDFQERDIVFGGDKKLEKLVDELEEMFPLNRGMSIQSECPIGLIGDDIEAVARSKGKELGKPVVPVRCEGFRGVSQSLGHHIANDSLRDWIFEKDVPASVQETGPYDVALMADYNIGGDAWSSRRILEEMGLNVISQSTGDSTVAELANIAKSKLVLLHCYRSMNYIARYLEEKHQVPWVEFNFFGPTQIIKSMRKIASHFDETIQQRTEELIAEKYLPQLERTVEKYRSRLEGKKVMLYVGGLRPRHTIPCFKDLGVDVLLTGYEFGHGDDYQRTMEYLQDTTIIVDDMSEYEMEKFLAHLKPDLFGAGIKEKYQCQKAGVPFRQMHSWDYSGPYHGIEGFEIFARDMDMAINGPVWKTIKAPWKK</sequence>
<keyword evidence="8" id="KW-0547">Nucleotide-binding</keyword>
<gene>
    <name evidence="18" type="ORF">HNR37_001667</name>
</gene>
<comment type="cofactor">
    <cofactor evidence="1">
        <name>[8Fe-7S] cluster</name>
        <dbReference type="ChEBI" id="CHEBI:21143"/>
    </cofactor>
</comment>
<dbReference type="SUPFAM" id="SSF53807">
    <property type="entry name" value="Helical backbone' metal receptor"/>
    <property type="match status" value="1"/>
</dbReference>
<evidence type="ECO:0000256" key="16">
    <source>
        <dbReference type="RuleBase" id="RU004022"/>
    </source>
</evidence>
<keyword evidence="19" id="KW-1185">Reference proteome</keyword>
<dbReference type="PANTHER" id="PTHR43457">
    <property type="entry name" value="NITROGENASE MOLYBDENUM-IRON PROTEIN ALPHA CHAIN"/>
    <property type="match status" value="1"/>
</dbReference>
<protein>
    <recommendedName>
        <fullName evidence="16">Nitrogenase protein alpha chain</fullName>
        <ecNumber evidence="16">1.18.6.1</ecNumber>
    </recommendedName>
</protein>
<dbReference type="EC" id="1.18.6.1" evidence="16"/>
<comment type="function">
    <text evidence="3">This molybdenum-iron protein is part of the nitrogenase complex that catalyzes the key enzymatic reactions in nitrogen fixation.</text>
</comment>
<dbReference type="GO" id="GO:0016163">
    <property type="term" value="F:nitrogenase activity"/>
    <property type="evidence" value="ECO:0007669"/>
    <property type="project" value="UniProtKB-UniRule"/>
</dbReference>
<evidence type="ECO:0000313" key="18">
    <source>
        <dbReference type="EMBL" id="MBB5022332.1"/>
    </source>
</evidence>
<comment type="caution">
    <text evidence="18">The sequence shown here is derived from an EMBL/GenBank/DDBJ whole genome shotgun (WGS) entry which is preliminary data.</text>
</comment>
<evidence type="ECO:0000256" key="7">
    <source>
        <dbReference type="ARBA" id="ARBA00022723"/>
    </source>
</evidence>
<comment type="subunit">
    <text evidence="5">Tetramer of two alpha and two beta chains. Forms complex with the iron protein (nitrogenase component 2).</text>
</comment>
<evidence type="ECO:0000256" key="4">
    <source>
        <dbReference type="ARBA" id="ARBA00011002"/>
    </source>
</evidence>
<dbReference type="Pfam" id="PF00148">
    <property type="entry name" value="Oxidored_nitro"/>
    <property type="match status" value="1"/>
</dbReference>
<evidence type="ECO:0000256" key="6">
    <source>
        <dbReference type="ARBA" id="ARBA00022505"/>
    </source>
</evidence>
<evidence type="ECO:0000256" key="1">
    <source>
        <dbReference type="ARBA" id="ARBA00001919"/>
    </source>
</evidence>
<evidence type="ECO:0000256" key="11">
    <source>
        <dbReference type="ARBA" id="ARBA00023004"/>
    </source>
</evidence>
<evidence type="ECO:0000256" key="2">
    <source>
        <dbReference type="ARBA" id="ARBA00001969"/>
    </source>
</evidence>
<dbReference type="GO" id="GO:0051536">
    <property type="term" value="F:iron-sulfur cluster binding"/>
    <property type="evidence" value="ECO:0007669"/>
    <property type="project" value="UniProtKB-KW"/>
</dbReference>
<evidence type="ECO:0000256" key="13">
    <source>
        <dbReference type="ARBA" id="ARBA00023231"/>
    </source>
</evidence>
<keyword evidence="11 16" id="KW-0408">Iron</keyword>
<dbReference type="GO" id="GO:0046872">
    <property type="term" value="F:metal ion binding"/>
    <property type="evidence" value="ECO:0007669"/>
    <property type="project" value="UniProtKB-KW"/>
</dbReference>
<evidence type="ECO:0000259" key="17">
    <source>
        <dbReference type="Pfam" id="PF00148"/>
    </source>
</evidence>
<reference evidence="18 19" key="1">
    <citation type="submission" date="2020-08" db="EMBL/GenBank/DDBJ databases">
        <title>Genomic Encyclopedia of Type Strains, Phase IV (KMG-IV): sequencing the most valuable type-strain genomes for metagenomic binning, comparative biology and taxonomic classification.</title>
        <authorList>
            <person name="Goeker M."/>
        </authorList>
    </citation>
    <scope>NUCLEOTIDE SEQUENCE [LARGE SCALE GENOMIC DNA]</scope>
    <source>
        <strain evidence="18 19">DSM 22071</strain>
    </source>
</reference>
<proteinExistence type="inferred from homology"/>
<dbReference type="PANTHER" id="PTHR43457:SF1">
    <property type="entry name" value="NITROGENASE MOLYBDENUM-IRON PROTEIN ALPHA CHAIN"/>
    <property type="match status" value="1"/>
</dbReference>
<dbReference type="GO" id="GO:0005524">
    <property type="term" value="F:ATP binding"/>
    <property type="evidence" value="ECO:0007669"/>
    <property type="project" value="UniProtKB-KW"/>
</dbReference>
<dbReference type="Proteomes" id="UP000528322">
    <property type="component" value="Unassembled WGS sequence"/>
</dbReference>
<dbReference type="NCBIfam" id="TIGR01862">
    <property type="entry name" value="N2-ase-Ialpha"/>
    <property type="match status" value="1"/>
</dbReference>
<dbReference type="InterPro" id="IPR005972">
    <property type="entry name" value="Nase_Mo-Fe_asu"/>
</dbReference>
<dbReference type="EMBL" id="JACHID010000010">
    <property type="protein sequence ID" value="MBB5022332.1"/>
    <property type="molecule type" value="Genomic_DNA"/>
</dbReference>
<comment type="cofactor">
    <cofactor evidence="2">
        <name>[7Fe-Mo-9S-C-homocitryl] cluster</name>
        <dbReference type="ChEBI" id="CHEBI:30409"/>
    </cofactor>
</comment>
<evidence type="ECO:0000256" key="3">
    <source>
        <dbReference type="ARBA" id="ARBA00002621"/>
    </source>
</evidence>
<accession>A0A7W7Y5T2</accession>
<evidence type="ECO:0000256" key="12">
    <source>
        <dbReference type="ARBA" id="ARBA00023014"/>
    </source>
</evidence>
<dbReference type="InterPro" id="IPR010143">
    <property type="entry name" value="Nase_comp1_asu"/>
</dbReference>
<dbReference type="Gene3D" id="3.40.50.1980">
    <property type="entry name" value="Nitrogenase molybdenum iron protein domain"/>
    <property type="match status" value="3"/>
</dbReference>
<dbReference type="PROSITE" id="PS00699">
    <property type="entry name" value="NITROGENASE_1_1"/>
    <property type="match status" value="1"/>
</dbReference>
<evidence type="ECO:0000256" key="9">
    <source>
        <dbReference type="ARBA" id="ARBA00022840"/>
    </source>
</evidence>
<evidence type="ECO:0000256" key="10">
    <source>
        <dbReference type="ARBA" id="ARBA00023002"/>
    </source>
</evidence>